<keyword evidence="2" id="KW-1185">Reference proteome</keyword>
<accession>A0A5B7E3H8</accession>
<reference evidence="1 2" key="1">
    <citation type="submission" date="2019-05" db="EMBL/GenBank/DDBJ databases">
        <title>Another draft genome of Portunus trituberculatus and its Hox gene families provides insights of decapod evolution.</title>
        <authorList>
            <person name="Jeong J.-H."/>
            <person name="Song I."/>
            <person name="Kim S."/>
            <person name="Choi T."/>
            <person name="Kim D."/>
            <person name="Ryu S."/>
            <person name="Kim W."/>
        </authorList>
    </citation>
    <scope>NUCLEOTIDE SEQUENCE [LARGE SCALE GENOMIC DNA]</scope>
    <source>
        <tissue evidence="1">Muscle</tissue>
    </source>
</reference>
<evidence type="ECO:0000313" key="2">
    <source>
        <dbReference type="Proteomes" id="UP000324222"/>
    </source>
</evidence>
<proteinExistence type="predicted"/>
<organism evidence="1 2">
    <name type="scientific">Portunus trituberculatus</name>
    <name type="common">Swimming crab</name>
    <name type="synonym">Neptunus trituberculatus</name>
    <dbReference type="NCBI Taxonomy" id="210409"/>
    <lineage>
        <taxon>Eukaryota</taxon>
        <taxon>Metazoa</taxon>
        <taxon>Ecdysozoa</taxon>
        <taxon>Arthropoda</taxon>
        <taxon>Crustacea</taxon>
        <taxon>Multicrustacea</taxon>
        <taxon>Malacostraca</taxon>
        <taxon>Eumalacostraca</taxon>
        <taxon>Eucarida</taxon>
        <taxon>Decapoda</taxon>
        <taxon>Pleocyemata</taxon>
        <taxon>Brachyura</taxon>
        <taxon>Eubrachyura</taxon>
        <taxon>Portunoidea</taxon>
        <taxon>Portunidae</taxon>
        <taxon>Portuninae</taxon>
        <taxon>Portunus</taxon>
    </lineage>
</organism>
<name>A0A5B7E3H8_PORTR</name>
<protein>
    <submittedName>
        <fullName evidence="1">Uncharacterized protein</fullName>
    </submittedName>
</protein>
<dbReference type="EMBL" id="VSRR010001935">
    <property type="protein sequence ID" value="MPC28571.1"/>
    <property type="molecule type" value="Genomic_DNA"/>
</dbReference>
<comment type="caution">
    <text evidence="1">The sequence shown here is derived from an EMBL/GenBank/DDBJ whole genome shotgun (WGS) entry which is preliminary data.</text>
</comment>
<evidence type="ECO:0000313" key="1">
    <source>
        <dbReference type="EMBL" id="MPC28571.1"/>
    </source>
</evidence>
<gene>
    <name evidence="1" type="ORF">E2C01_021780</name>
</gene>
<dbReference type="AlphaFoldDB" id="A0A5B7E3H8"/>
<dbReference type="Proteomes" id="UP000324222">
    <property type="component" value="Unassembled WGS sequence"/>
</dbReference>
<sequence>MVDFNNYLRERCTPDGKDPPHSRINIHRFKSYLNATRTLTERLTCLHSSNTAVTSTGSTPPFPIT</sequence>